<feature type="region of interest" description="Disordered" evidence="1">
    <location>
        <begin position="99"/>
        <end position="119"/>
    </location>
</feature>
<organism evidence="2 3">
    <name type="scientific">Hymenoscyphus fraxineus</name>
    <dbReference type="NCBI Taxonomy" id="746836"/>
    <lineage>
        <taxon>Eukaryota</taxon>
        <taxon>Fungi</taxon>
        <taxon>Dikarya</taxon>
        <taxon>Ascomycota</taxon>
        <taxon>Pezizomycotina</taxon>
        <taxon>Leotiomycetes</taxon>
        <taxon>Helotiales</taxon>
        <taxon>Helotiaceae</taxon>
        <taxon>Hymenoscyphus</taxon>
    </lineage>
</organism>
<reference evidence="2" key="1">
    <citation type="submission" date="2021-07" db="EMBL/GenBank/DDBJ databases">
        <authorList>
            <person name="Durling M."/>
        </authorList>
    </citation>
    <scope>NUCLEOTIDE SEQUENCE</scope>
</reference>
<feature type="compositionally biased region" description="Basic and acidic residues" evidence="1">
    <location>
        <begin position="99"/>
        <end position="109"/>
    </location>
</feature>
<proteinExistence type="predicted"/>
<dbReference type="EMBL" id="CAJVRL010000086">
    <property type="protein sequence ID" value="CAG8958895.1"/>
    <property type="molecule type" value="Genomic_DNA"/>
</dbReference>
<keyword evidence="3" id="KW-1185">Reference proteome</keyword>
<protein>
    <submittedName>
        <fullName evidence="2">Uncharacterized protein</fullName>
    </submittedName>
</protein>
<accession>A0A9N9PX26</accession>
<dbReference type="AlphaFoldDB" id="A0A9N9PX26"/>
<evidence type="ECO:0000313" key="2">
    <source>
        <dbReference type="EMBL" id="CAG8958895.1"/>
    </source>
</evidence>
<feature type="compositionally biased region" description="Low complexity" evidence="1">
    <location>
        <begin position="1"/>
        <end position="12"/>
    </location>
</feature>
<gene>
    <name evidence="2" type="ORF">HYFRA_00012892</name>
</gene>
<feature type="region of interest" description="Disordered" evidence="1">
    <location>
        <begin position="1"/>
        <end position="23"/>
    </location>
</feature>
<comment type="caution">
    <text evidence="2">The sequence shown here is derived from an EMBL/GenBank/DDBJ whole genome shotgun (WGS) entry which is preliminary data.</text>
</comment>
<name>A0A9N9PX26_9HELO</name>
<sequence length="119" mass="13868">MTIISTTSTSPSGDEQIWEEEDDSPMAWTTDERCKLREDFGANFYEDKVNCDDLPSSSKAGIQEKAIDTKFPWMSEQLLLYRYKAWLAEKRDDLYKKAADENHEREMKARSLPTFEVES</sequence>
<dbReference type="Proteomes" id="UP000696280">
    <property type="component" value="Unassembled WGS sequence"/>
</dbReference>
<dbReference type="OrthoDB" id="4487429at2759"/>
<evidence type="ECO:0000313" key="3">
    <source>
        <dbReference type="Proteomes" id="UP000696280"/>
    </source>
</evidence>
<evidence type="ECO:0000256" key="1">
    <source>
        <dbReference type="SAM" id="MobiDB-lite"/>
    </source>
</evidence>